<keyword evidence="2" id="KW-1185">Reference proteome</keyword>
<accession>A0ABN5RBP6</accession>
<gene>
    <name evidence="1" type="ORF">EGX47_22540</name>
</gene>
<evidence type="ECO:0000313" key="1">
    <source>
        <dbReference type="EMBL" id="AYW93830.1"/>
    </source>
</evidence>
<protein>
    <recommendedName>
        <fullName evidence="3">Transposase</fullName>
    </recommendedName>
</protein>
<reference evidence="1" key="1">
    <citation type="submission" date="2018-11" db="EMBL/GenBank/DDBJ databases">
        <title>FDA dAtabase for Regulatory Grade micrObial Sequences (FDA-ARGOS): Supporting development and validation of Infectious Disease Dx tests.</title>
        <authorList>
            <person name="Bliska J."/>
            <person name="Cleland M.-M."/>
            <person name="Tallon L."/>
            <person name="Sadzewicz L."/>
            <person name="Zhao X."/>
            <person name="Vavikolanu K."/>
            <person name="Mehta A."/>
            <person name="Aluvathingal J."/>
            <person name="Nadendla S."/>
            <person name="Yan Y."/>
            <person name="Sichtig H."/>
        </authorList>
    </citation>
    <scope>NUCLEOTIDE SEQUENCE [LARGE SCALE GENOMIC DNA]</scope>
    <source>
        <strain evidence="1">FDAARGOS_581</strain>
    </source>
</reference>
<proteinExistence type="predicted"/>
<evidence type="ECO:0008006" key="3">
    <source>
        <dbReference type="Google" id="ProtNLM"/>
    </source>
</evidence>
<sequence length="67" mass="7538">MIYLPCCKLHVRWPPSCNLNYLGYKCANLEFQTRKNPVSLEPKKAGLPGSSIWGHQRKAVALIQTPA</sequence>
<dbReference type="EMBL" id="CP033713">
    <property type="protein sequence ID" value="AYW93830.1"/>
    <property type="molecule type" value="Genomic_DNA"/>
</dbReference>
<dbReference type="Proteomes" id="UP000268669">
    <property type="component" value="Chromosome"/>
</dbReference>
<evidence type="ECO:0000313" key="2">
    <source>
        <dbReference type="Proteomes" id="UP000268669"/>
    </source>
</evidence>
<name>A0ABN5RBP6_YERPU</name>
<organism evidence="1 2">
    <name type="scientific">Yersinia pseudotuberculosis</name>
    <dbReference type="NCBI Taxonomy" id="633"/>
    <lineage>
        <taxon>Bacteria</taxon>
        <taxon>Pseudomonadati</taxon>
        <taxon>Pseudomonadota</taxon>
        <taxon>Gammaproteobacteria</taxon>
        <taxon>Enterobacterales</taxon>
        <taxon>Yersiniaceae</taxon>
        <taxon>Yersinia</taxon>
    </lineage>
</organism>